<dbReference type="EMBL" id="MK697702">
    <property type="protein sequence ID" value="QHR91677.1"/>
    <property type="molecule type" value="Genomic_DNA"/>
</dbReference>
<sequence>MEWVASISPSTFLLSLPSYFASWAGQPRKLSLGLLLPEPSLFIREVKAGSPSDRSK</sequence>
<accession>A0A6B9XYI4</accession>
<evidence type="ECO:0000313" key="1">
    <source>
        <dbReference type="EMBL" id="QHR91677.1"/>
    </source>
</evidence>
<organism evidence="1">
    <name type="scientific">Picea sitchensis</name>
    <name type="common">Sitka spruce</name>
    <name type="synonym">Pinus sitchensis</name>
    <dbReference type="NCBI Taxonomy" id="3332"/>
    <lineage>
        <taxon>Eukaryota</taxon>
        <taxon>Viridiplantae</taxon>
        <taxon>Streptophyta</taxon>
        <taxon>Embryophyta</taxon>
        <taxon>Tracheophyta</taxon>
        <taxon>Spermatophyta</taxon>
        <taxon>Pinopsida</taxon>
        <taxon>Pinidae</taxon>
        <taxon>Conifers I</taxon>
        <taxon>Pinales</taxon>
        <taxon>Pinaceae</taxon>
        <taxon>Picea</taxon>
    </lineage>
</organism>
<protein>
    <submittedName>
        <fullName evidence="1">Uncharacterized protein</fullName>
    </submittedName>
</protein>
<reference evidence="1" key="1">
    <citation type="submission" date="2019-03" db="EMBL/GenBank/DDBJ databases">
        <title>Largest Complete Mitochondrial Genome of a Gymnosperm, Sitka Spruce (Picea sitchensis), Indicates Complex Physical Structure.</title>
        <authorList>
            <person name="Jackman S.D."/>
            <person name="Coombe L."/>
            <person name="Warren R."/>
            <person name="Kirk H."/>
            <person name="Trinh E."/>
            <person name="McLeod T."/>
            <person name="Pleasance S."/>
            <person name="Pandoh P."/>
            <person name="Zhao Y."/>
            <person name="Coope R."/>
            <person name="Bousquet J."/>
            <person name="Bohlmann J.C."/>
            <person name="Jones S.J.M."/>
            <person name="Birol I."/>
        </authorList>
    </citation>
    <scope>NUCLEOTIDE SEQUENCE</scope>
    <source>
        <strain evidence="1">Q903</strain>
    </source>
</reference>
<keyword evidence="1" id="KW-0496">Mitochondrion</keyword>
<dbReference type="AlphaFoldDB" id="A0A6B9XYI4"/>
<name>A0A6B9XYI4_PICSI</name>
<proteinExistence type="predicted"/>
<gene>
    <name evidence="1" type="primary">orf05745</name>
    <name evidence="1" type="ORF">Q903MT_gene5713</name>
</gene>
<geneLocation type="mitochondrion" evidence="1"/>